<dbReference type="AlphaFoldDB" id="A0A2V4UQ31"/>
<comment type="caution">
    <text evidence="1">The sequence shown here is derived from an EMBL/GenBank/DDBJ whole genome shotgun (WGS) entry which is preliminary data.</text>
</comment>
<dbReference type="Proteomes" id="UP000247772">
    <property type="component" value="Unassembled WGS sequence"/>
</dbReference>
<dbReference type="OrthoDB" id="8967344at2"/>
<proteinExistence type="predicted"/>
<organism evidence="1 2">
    <name type="scientific">Paraburkholderia silvatlantica</name>
    <dbReference type="NCBI Taxonomy" id="321895"/>
    <lineage>
        <taxon>Bacteria</taxon>
        <taxon>Pseudomonadati</taxon>
        <taxon>Pseudomonadota</taxon>
        <taxon>Betaproteobacteria</taxon>
        <taxon>Burkholderiales</taxon>
        <taxon>Burkholderiaceae</taxon>
        <taxon>Paraburkholderia</taxon>
    </lineage>
</organism>
<reference evidence="1 2" key="1">
    <citation type="submission" date="2018-06" db="EMBL/GenBank/DDBJ databases">
        <title>Genomic Encyclopedia of Type Strains, Phase IV (KMG-V): Genome sequencing to study the core and pangenomes of soil and plant-associated prokaryotes.</title>
        <authorList>
            <person name="Whitman W."/>
        </authorList>
    </citation>
    <scope>NUCLEOTIDE SEQUENCE [LARGE SCALE GENOMIC DNA]</scope>
    <source>
        <strain evidence="1 2">SRCL-318</strain>
    </source>
</reference>
<evidence type="ECO:0000313" key="1">
    <source>
        <dbReference type="EMBL" id="PYE22866.1"/>
    </source>
</evidence>
<dbReference type="RefSeq" id="WP_110855287.1">
    <property type="nucleotide sequence ID" value="NZ_QJSQ01000009.1"/>
</dbReference>
<evidence type="ECO:0000313" key="2">
    <source>
        <dbReference type="Proteomes" id="UP000247772"/>
    </source>
</evidence>
<dbReference type="EMBL" id="QJSQ01000009">
    <property type="protein sequence ID" value="PYE22866.1"/>
    <property type="molecule type" value="Genomic_DNA"/>
</dbReference>
<sequence>MADLIVVRHPLDSAAGTDWHIQFLDLISPLSATRSVLEEFRDSAPSDETAAYVQAFIDVRTEIAAVTGIPF</sequence>
<accession>A0A2V4UQ31</accession>
<gene>
    <name evidence="1" type="ORF">C7410_109162</name>
</gene>
<protein>
    <submittedName>
        <fullName evidence="1">Uncharacterized protein</fullName>
    </submittedName>
</protein>
<name>A0A2V4UQ31_9BURK</name>